<proteinExistence type="predicted"/>
<protein>
    <submittedName>
        <fullName evidence="1">Uncharacterized protein</fullName>
    </submittedName>
</protein>
<comment type="caution">
    <text evidence="1">The sequence shown here is derived from an EMBL/GenBank/DDBJ whole genome shotgun (WGS) entry which is preliminary data.</text>
</comment>
<dbReference type="EMBL" id="CM037161">
    <property type="protein sequence ID" value="KAH7854386.1"/>
    <property type="molecule type" value="Genomic_DNA"/>
</dbReference>
<evidence type="ECO:0000313" key="2">
    <source>
        <dbReference type="Proteomes" id="UP000828048"/>
    </source>
</evidence>
<sequence>MRAGLSTIQQTLTPEAASVLSLSIAEAGRRSHGQTTPLHVAATLLSSSSGFLRQACIRSHPNSSHPLQCRALELCFSVALERLPTTTTAQATDNADPPVSNALMAALKRAQAHQRRGCPEQQQQPLLAVKVELEQLIISILDDPSVSRVMREASFSSPAVKATIEQSLNSVNQTPIGIGFRPNPNSNSNSTSSVLLPNRNMYLNPRLQQANSNFNSEQSGGNRNEEVKRVMDILLRDNKRNPVLVGELEIEMVIREVIRRIEKGELGEGPLRNVEVIPMGKELCLDKSLIPNKVKELEGIIEAAIGNSDCGGVVLDLGDLKWLVEGSGGMPEKVVPETGRAAVAAVAELLARFGEGSGGGGRVWLIGTATCETYLRCQVYHPSMENDWDLQAVTITSRAPFLGMFPRFGANTIHGNSVESRIPLKSFPTATSTLPTRVSENMDPAKRMSCCPQCTQNHERELAKLVATEYENSSSKAKSDAPQPPLPQWLQNAKGLNIDIGATNQSQPKDQEAIFKQKTHELQKKWSDACLLLHPNFHQNLGSERNAPPIGLYNPKLFVRQPFQSKLQQTRKLGETLQLNSNPVAKQPSDQTSTPPGSPVGTDLALGQTKILQTTPEKTHKDCAKDLLGPKAQPKFNDFQVEKFANALDADSFKKLLKGLTEKVWWQREAASTVATAVTRCKLGNGRRSGGGSKGDIWLLFTGPDRIGKKKMASVLSDHFRGTNPVMICLGPRRYDLDSEVSFRGKTALDRIAEAVRRNPFSVIMLEDIDEADLLVRGGIKQAMERGRICDSYGREISLGNVIFILTAKWVPENLRNLDGQNVLDEDKLSSIASDGWQLRLSIGEKGAKRRANWLHDTDRPTKKEMGCGLSFDLNLVADNVDDRTDGSDLTTDHEDDHGPENWRFSIDSLPREMVSLIDDAVVFKPVEVGPFQCEVKRRITEKFSAVVDERLSLELEEEALEKILGGIWLGQTGLEEWAAKVLIPSFQQLKASLPSNADQMLVVWLESDSYSDSRSTGDWLPSKITVRVDCV</sequence>
<dbReference type="Proteomes" id="UP000828048">
    <property type="component" value="Chromosome 11"/>
</dbReference>
<keyword evidence="2" id="KW-1185">Reference proteome</keyword>
<accession>A0ACB7YLZ0</accession>
<reference evidence="1 2" key="1">
    <citation type="journal article" date="2021" name="Hortic Res">
        <title>High-quality reference genome and annotation aids understanding of berry development for evergreen blueberry (Vaccinium darrowii).</title>
        <authorList>
            <person name="Yu J."/>
            <person name="Hulse-Kemp A.M."/>
            <person name="Babiker E."/>
            <person name="Staton M."/>
        </authorList>
    </citation>
    <scope>NUCLEOTIDE SEQUENCE [LARGE SCALE GENOMIC DNA]</scope>
    <source>
        <strain evidence="2">cv. NJ 8807/NJ 8810</strain>
        <tissue evidence="1">Young leaf</tissue>
    </source>
</reference>
<name>A0ACB7YLZ0_9ERIC</name>
<organism evidence="1 2">
    <name type="scientific">Vaccinium darrowii</name>
    <dbReference type="NCBI Taxonomy" id="229202"/>
    <lineage>
        <taxon>Eukaryota</taxon>
        <taxon>Viridiplantae</taxon>
        <taxon>Streptophyta</taxon>
        <taxon>Embryophyta</taxon>
        <taxon>Tracheophyta</taxon>
        <taxon>Spermatophyta</taxon>
        <taxon>Magnoliopsida</taxon>
        <taxon>eudicotyledons</taxon>
        <taxon>Gunneridae</taxon>
        <taxon>Pentapetalae</taxon>
        <taxon>asterids</taxon>
        <taxon>Ericales</taxon>
        <taxon>Ericaceae</taxon>
        <taxon>Vaccinioideae</taxon>
        <taxon>Vaccinieae</taxon>
        <taxon>Vaccinium</taxon>
    </lineage>
</organism>
<evidence type="ECO:0000313" key="1">
    <source>
        <dbReference type="EMBL" id="KAH7854386.1"/>
    </source>
</evidence>
<gene>
    <name evidence="1" type="ORF">Vadar_013254</name>
</gene>